<reference evidence="3" key="1">
    <citation type="submission" date="2016-06" db="EMBL/GenBank/DDBJ databases">
        <title>Parallel loss of symbiosis genes in relatives of nitrogen-fixing non-legume Parasponia.</title>
        <authorList>
            <person name="Van Velzen R."/>
            <person name="Holmer R."/>
            <person name="Bu F."/>
            <person name="Rutten L."/>
            <person name="Van Zeijl A."/>
            <person name="Liu W."/>
            <person name="Santuari L."/>
            <person name="Cao Q."/>
            <person name="Sharma T."/>
            <person name="Shen D."/>
            <person name="Roswanjaya Y."/>
            <person name="Wardhani T."/>
            <person name="Kalhor M.S."/>
            <person name="Jansen J."/>
            <person name="Van den Hoogen J."/>
            <person name="Gungor B."/>
            <person name="Hartog M."/>
            <person name="Hontelez J."/>
            <person name="Verver J."/>
            <person name="Yang W.-C."/>
            <person name="Schijlen E."/>
            <person name="Repin R."/>
            <person name="Schilthuizen M."/>
            <person name="Schranz E."/>
            <person name="Heidstra R."/>
            <person name="Miyata K."/>
            <person name="Fedorova E."/>
            <person name="Kohlen W."/>
            <person name="Bisseling T."/>
            <person name="Smit S."/>
            <person name="Geurts R."/>
        </authorList>
    </citation>
    <scope>NUCLEOTIDE SEQUENCE [LARGE SCALE GENOMIC DNA]</scope>
    <source>
        <strain evidence="3">cv. RG33-2</strain>
    </source>
</reference>
<proteinExistence type="predicted"/>
<name>A0A2P5EHF5_TREOI</name>
<gene>
    <name evidence="2" type="ORF">TorRG33x02_192230</name>
</gene>
<keyword evidence="3" id="KW-1185">Reference proteome</keyword>
<dbReference type="EMBL" id="JXTC01000154">
    <property type="protein sequence ID" value="PON84971.1"/>
    <property type="molecule type" value="Genomic_DNA"/>
</dbReference>
<evidence type="ECO:0000313" key="2">
    <source>
        <dbReference type="EMBL" id="PON84971.1"/>
    </source>
</evidence>
<dbReference type="AlphaFoldDB" id="A0A2P5EHF5"/>
<evidence type="ECO:0000256" key="1">
    <source>
        <dbReference type="SAM" id="MobiDB-lite"/>
    </source>
</evidence>
<protein>
    <submittedName>
        <fullName evidence="2">Uncharacterized protein</fullName>
    </submittedName>
</protein>
<dbReference type="Proteomes" id="UP000237000">
    <property type="component" value="Unassembled WGS sequence"/>
</dbReference>
<dbReference type="InParanoid" id="A0A2P5EHF5"/>
<evidence type="ECO:0000313" key="3">
    <source>
        <dbReference type="Proteomes" id="UP000237000"/>
    </source>
</evidence>
<comment type="caution">
    <text evidence="2">The sequence shown here is derived from an EMBL/GenBank/DDBJ whole genome shotgun (WGS) entry which is preliminary data.</text>
</comment>
<sequence length="112" mass="11715">MAPPPSSPSQDFLPIPGPGPGESPVGTRRGIPSGVSAGRGIPARFSSLTLNLSRCSSFVHRPKFDGCASTLGSSPAVLTPNPLRFLQVQSFPDSPISLTARTISNRIQVKHP</sequence>
<feature type="region of interest" description="Disordered" evidence="1">
    <location>
        <begin position="1"/>
        <end position="38"/>
    </location>
</feature>
<accession>A0A2P5EHF5</accession>
<organism evidence="2 3">
    <name type="scientific">Trema orientale</name>
    <name type="common">Charcoal tree</name>
    <name type="synonym">Celtis orientalis</name>
    <dbReference type="NCBI Taxonomy" id="63057"/>
    <lineage>
        <taxon>Eukaryota</taxon>
        <taxon>Viridiplantae</taxon>
        <taxon>Streptophyta</taxon>
        <taxon>Embryophyta</taxon>
        <taxon>Tracheophyta</taxon>
        <taxon>Spermatophyta</taxon>
        <taxon>Magnoliopsida</taxon>
        <taxon>eudicotyledons</taxon>
        <taxon>Gunneridae</taxon>
        <taxon>Pentapetalae</taxon>
        <taxon>rosids</taxon>
        <taxon>fabids</taxon>
        <taxon>Rosales</taxon>
        <taxon>Cannabaceae</taxon>
        <taxon>Trema</taxon>
    </lineage>
</organism>